<name>A0A164Q7N5_9AGAM</name>
<dbReference type="GO" id="GO:0000428">
    <property type="term" value="C:DNA-directed RNA polymerase complex"/>
    <property type="evidence" value="ECO:0007669"/>
    <property type="project" value="UniProtKB-KW"/>
</dbReference>
<dbReference type="STRING" id="1314777.A0A164Q7N5"/>
<evidence type="ECO:0000256" key="3">
    <source>
        <dbReference type="ARBA" id="ARBA00022478"/>
    </source>
</evidence>
<evidence type="ECO:0000256" key="4">
    <source>
        <dbReference type="ARBA" id="ARBA00023163"/>
    </source>
</evidence>
<reference evidence="7 8" key="1">
    <citation type="journal article" date="2016" name="Mol. Biol. Evol.">
        <title>Comparative Genomics of Early-Diverging Mushroom-Forming Fungi Provides Insights into the Origins of Lignocellulose Decay Capabilities.</title>
        <authorList>
            <person name="Nagy L.G."/>
            <person name="Riley R."/>
            <person name="Tritt A."/>
            <person name="Adam C."/>
            <person name="Daum C."/>
            <person name="Floudas D."/>
            <person name="Sun H."/>
            <person name="Yadav J.S."/>
            <person name="Pangilinan J."/>
            <person name="Larsson K.H."/>
            <person name="Matsuura K."/>
            <person name="Barry K."/>
            <person name="Labutti K."/>
            <person name="Kuo R."/>
            <person name="Ohm R.A."/>
            <person name="Bhattacharya S.S."/>
            <person name="Shirouzu T."/>
            <person name="Yoshinaga Y."/>
            <person name="Martin F.M."/>
            <person name="Grigoriev I.V."/>
            <person name="Hibbett D.S."/>
        </authorList>
    </citation>
    <scope>NUCLEOTIDE SEQUENCE [LARGE SCALE GENOMIC DNA]</scope>
    <source>
        <strain evidence="7 8">HHB9708</strain>
    </source>
</reference>
<dbReference type="EMBL" id="KV419428">
    <property type="protein sequence ID" value="KZS89405.1"/>
    <property type="molecule type" value="Genomic_DNA"/>
</dbReference>
<dbReference type="InterPro" id="IPR009668">
    <property type="entry name" value="RNA_pol-assoc_fac_A49-like"/>
</dbReference>
<comment type="similarity">
    <text evidence="2">Belongs to the eukaryotic RPA49/POLR1E RNA polymerase subunit family.</text>
</comment>
<dbReference type="GO" id="GO:0005730">
    <property type="term" value="C:nucleolus"/>
    <property type="evidence" value="ECO:0007669"/>
    <property type="project" value="UniProtKB-SubCell"/>
</dbReference>
<keyword evidence="3" id="KW-0240">DNA-directed RNA polymerase</keyword>
<dbReference type="GO" id="GO:0006351">
    <property type="term" value="P:DNA-templated transcription"/>
    <property type="evidence" value="ECO:0007669"/>
    <property type="project" value="InterPro"/>
</dbReference>
<keyword evidence="8" id="KW-1185">Reference proteome</keyword>
<accession>A0A164Q7N5</accession>
<evidence type="ECO:0000256" key="6">
    <source>
        <dbReference type="SAM" id="MobiDB-lite"/>
    </source>
</evidence>
<evidence type="ECO:0000256" key="1">
    <source>
        <dbReference type="ARBA" id="ARBA00004604"/>
    </source>
</evidence>
<dbReference type="AlphaFoldDB" id="A0A164Q7N5"/>
<sequence length="432" mass="48139">MSVPKMQTSGSKKRKRHDTGDTLAPSSLSSTSLGPVVAEDKSVSLPSIEPELYTPFSLYTLPTKAKKSTNDPPFPEKQALVVAETKSVEFETTYQPVASTSCRYMVGVRDKRTNVLTIREAPLHLLSRQVKALKSLEPLAEPSAAEYALRRAQLGEAFGTKKAITRIRAAERNKVDISAMEGVMTAMQDTIGDRTENLPTVEEAKSTADSNRPIPAYNEAAIVPEEVYPLNILISDAELSTLETSYLEDMSSDAERERSLAYSRSAYLNAHLKRLCQSGRSQRNRQHLLYAAALMEFKKLGRKVGDKKAVAERLQSMAPIVIDSLYSRFTETGRGSTKPQMTKEKETLLLTHLFALCLHLDNFATHTRIISDDLSMSIATVNQLFKSLGCKLEVPSTADLQKLNLPPTEKEKRAFLRIPLEFPKLRRKRAKH</sequence>
<evidence type="ECO:0000256" key="2">
    <source>
        <dbReference type="ARBA" id="ARBA00009430"/>
    </source>
</evidence>
<gene>
    <name evidence="7" type="ORF">SISNIDRAFT_475756</name>
</gene>
<dbReference type="GO" id="GO:0003677">
    <property type="term" value="F:DNA binding"/>
    <property type="evidence" value="ECO:0007669"/>
    <property type="project" value="InterPro"/>
</dbReference>
<dbReference type="Proteomes" id="UP000076722">
    <property type="component" value="Unassembled WGS sequence"/>
</dbReference>
<dbReference type="OrthoDB" id="532500at2759"/>
<comment type="subcellular location">
    <subcellularLocation>
        <location evidence="1">Nucleus</location>
        <location evidence="1">Nucleolus</location>
    </subcellularLocation>
</comment>
<evidence type="ECO:0000256" key="5">
    <source>
        <dbReference type="ARBA" id="ARBA00023242"/>
    </source>
</evidence>
<evidence type="ECO:0000313" key="7">
    <source>
        <dbReference type="EMBL" id="KZS89405.1"/>
    </source>
</evidence>
<evidence type="ECO:0000313" key="8">
    <source>
        <dbReference type="Proteomes" id="UP000076722"/>
    </source>
</evidence>
<dbReference type="Pfam" id="PF06870">
    <property type="entry name" value="RNA_pol_I_A49"/>
    <property type="match status" value="1"/>
</dbReference>
<proteinExistence type="inferred from homology"/>
<protein>
    <submittedName>
        <fullName evidence="7">RNA polymerase I associated factor, A49-like protein</fullName>
    </submittedName>
</protein>
<feature type="compositionally biased region" description="Polar residues" evidence="6">
    <location>
        <begin position="1"/>
        <end position="10"/>
    </location>
</feature>
<feature type="region of interest" description="Disordered" evidence="6">
    <location>
        <begin position="1"/>
        <end position="36"/>
    </location>
</feature>
<organism evidence="7 8">
    <name type="scientific">Sistotremastrum niveocremeum HHB9708</name>
    <dbReference type="NCBI Taxonomy" id="1314777"/>
    <lineage>
        <taxon>Eukaryota</taxon>
        <taxon>Fungi</taxon>
        <taxon>Dikarya</taxon>
        <taxon>Basidiomycota</taxon>
        <taxon>Agaricomycotina</taxon>
        <taxon>Agaricomycetes</taxon>
        <taxon>Sistotremastrales</taxon>
        <taxon>Sistotremastraceae</taxon>
        <taxon>Sertulicium</taxon>
        <taxon>Sertulicium niveocremeum</taxon>
    </lineage>
</organism>
<keyword evidence="5" id="KW-0539">Nucleus</keyword>
<keyword evidence="4" id="KW-0804">Transcription</keyword>
<dbReference type="PANTHER" id="PTHR14440">
    <property type="entry name" value="DNA-DIRECTED RNA POLYMERASE I SUBUNIT RPA49"/>
    <property type="match status" value="1"/>
</dbReference>